<organism evidence="2 3">
    <name type="scientific">Erwinia pyrifoliae</name>
    <dbReference type="NCBI Taxonomy" id="79967"/>
    <lineage>
        <taxon>Bacteria</taxon>
        <taxon>Pseudomonadati</taxon>
        <taxon>Pseudomonadota</taxon>
        <taxon>Gammaproteobacteria</taxon>
        <taxon>Enterobacterales</taxon>
        <taxon>Erwiniaceae</taxon>
        <taxon>Erwinia</taxon>
    </lineage>
</organism>
<sequence length="51" mass="5452">MNKLLSLSFLIMRSSWQSALSVSAVVKTIATYAAPQTQRLNPAAFPQSGAV</sequence>
<feature type="chain" id="PRO_5045975604" evidence="1">
    <location>
        <begin position="20"/>
        <end position="51"/>
    </location>
</feature>
<reference evidence="2" key="1">
    <citation type="submission" date="2022-07" db="EMBL/GenBank/DDBJ databases">
        <title>Genetic diversity of Erwinia pyrifoliae.</title>
        <authorList>
            <person name="Park D.S."/>
            <person name="Ham H."/>
        </authorList>
    </citation>
    <scope>NUCLEOTIDE SEQUENCE</scope>
    <source>
        <strain evidence="2">CP201486</strain>
    </source>
</reference>
<evidence type="ECO:0000313" key="3">
    <source>
        <dbReference type="Proteomes" id="UP001058553"/>
    </source>
</evidence>
<keyword evidence="1" id="KW-0732">Signal</keyword>
<evidence type="ECO:0000256" key="1">
    <source>
        <dbReference type="SAM" id="SignalP"/>
    </source>
</evidence>
<keyword evidence="3" id="KW-1185">Reference proteome</keyword>
<feature type="signal peptide" evidence="1">
    <location>
        <begin position="1"/>
        <end position="19"/>
    </location>
</feature>
<dbReference type="RefSeq" id="WP_259817656.1">
    <property type="nucleotide sequence ID" value="NZ_CP103445.1"/>
</dbReference>
<dbReference type="Proteomes" id="UP001058553">
    <property type="component" value="Chromosome"/>
</dbReference>
<evidence type="ECO:0000313" key="2">
    <source>
        <dbReference type="EMBL" id="UWS32901.1"/>
    </source>
</evidence>
<protein>
    <submittedName>
        <fullName evidence="2">Uncharacterized protein</fullName>
    </submittedName>
</protein>
<name>A0ABY5X6B7_ERWPY</name>
<gene>
    <name evidence="2" type="ORF">NYP84_14970</name>
</gene>
<accession>A0ABY5X6B7</accession>
<proteinExistence type="predicted"/>
<dbReference type="EMBL" id="CP103445">
    <property type="protein sequence ID" value="UWS32901.1"/>
    <property type="molecule type" value="Genomic_DNA"/>
</dbReference>